<dbReference type="InterPro" id="IPR004603">
    <property type="entry name" value="DNA_mismatch_endonuc_vsr"/>
</dbReference>
<keyword evidence="5 6" id="KW-0234">DNA repair</keyword>
<keyword evidence="1 6" id="KW-0540">Nuclease</keyword>
<accession>A0A2N0H592</accession>
<dbReference type="SUPFAM" id="SSF52980">
    <property type="entry name" value="Restriction endonuclease-like"/>
    <property type="match status" value="1"/>
</dbReference>
<dbReference type="CDD" id="cd00221">
    <property type="entry name" value="Vsr"/>
    <property type="match status" value="1"/>
</dbReference>
<keyword evidence="4 6" id="KW-0378">Hydrolase</keyword>
<dbReference type="PIRSF" id="PIRSF018267">
    <property type="entry name" value="VSR_endonuc"/>
    <property type="match status" value="1"/>
</dbReference>
<dbReference type="EC" id="3.1.-.-" evidence="6"/>
<organism evidence="7 8">
    <name type="scientific">Novosphingobium kunmingense</name>
    <dbReference type="NCBI Taxonomy" id="1211806"/>
    <lineage>
        <taxon>Bacteria</taxon>
        <taxon>Pseudomonadati</taxon>
        <taxon>Pseudomonadota</taxon>
        <taxon>Alphaproteobacteria</taxon>
        <taxon>Sphingomonadales</taxon>
        <taxon>Sphingomonadaceae</taxon>
        <taxon>Novosphingobium</taxon>
    </lineage>
</organism>
<dbReference type="Gene3D" id="3.40.960.10">
    <property type="entry name" value="VSR Endonuclease"/>
    <property type="match status" value="1"/>
</dbReference>
<keyword evidence="8" id="KW-1185">Reference proteome</keyword>
<dbReference type="GO" id="GO:0006298">
    <property type="term" value="P:mismatch repair"/>
    <property type="evidence" value="ECO:0007669"/>
    <property type="project" value="UniProtKB-UniRule"/>
</dbReference>
<dbReference type="AlphaFoldDB" id="A0A2N0H592"/>
<gene>
    <name evidence="7" type="ORF">B0I00_2737</name>
</gene>
<sequence length="140" mass="16576">MADIVDPQTRSRMMSGIRGKNTQPEMLVRRVLHAMGYRYRLHARELPGKPDIVFRRRRIAIFVHGCFWHRHPDPACRLARMPKSRVDFWQPKLEGNRARDEANVAALEAMGWKVLLVWECQLRDREQLGNMLRRFIEGTQ</sequence>
<evidence type="ECO:0000256" key="4">
    <source>
        <dbReference type="ARBA" id="ARBA00022801"/>
    </source>
</evidence>
<keyword evidence="3 6" id="KW-0227">DNA damage</keyword>
<comment type="function">
    <text evidence="6">May nick specific sequences that contain T:G mispairs resulting from m5C-deamination.</text>
</comment>
<proteinExistence type="inferred from homology"/>
<dbReference type="Proteomes" id="UP000232587">
    <property type="component" value="Unassembled WGS sequence"/>
</dbReference>
<dbReference type="Pfam" id="PF03852">
    <property type="entry name" value="Vsr"/>
    <property type="match status" value="1"/>
</dbReference>
<dbReference type="InterPro" id="IPR011335">
    <property type="entry name" value="Restrct_endonuc-II-like"/>
</dbReference>
<comment type="similarity">
    <text evidence="6">Belongs to the vsr family.</text>
</comment>
<dbReference type="OrthoDB" id="9801520at2"/>
<comment type="caution">
    <text evidence="7">The sequence shown here is derived from an EMBL/GenBank/DDBJ whole genome shotgun (WGS) entry which is preliminary data.</text>
</comment>
<reference evidence="7 8" key="1">
    <citation type="submission" date="2017-11" db="EMBL/GenBank/DDBJ databases">
        <title>Genomic Encyclopedia of Type Strains, Phase III (KMG-III): the genomes of soil and plant-associated and newly described type strains.</title>
        <authorList>
            <person name="Whitman W."/>
        </authorList>
    </citation>
    <scope>NUCLEOTIDE SEQUENCE [LARGE SCALE GENOMIC DNA]</scope>
    <source>
        <strain evidence="7 8">CGMCC 1.12274</strain>
    </source>
</reference>
<evidence type="ECO:0000256" key="6">
    <source>
        <dbReference type="PIRNR" id="PIRNR018267"/>
    </source>
</evidence>
<dbReference type="RefSeq" id="WP_100867947.1">
    <property type="nucleotide sequence ID" value="NZ_PHUF01000005.1"/>
</dbReference>
<evidence type="ECO:0000256" key="3">
    <source>
        <dbReference type="ARBA" id="ARBA00022763"/>
    </source>
</evidence>
<keyword evidence="2 6" id="KW-0255">Endonuclease</keyword>
<dbReference type="EMBL" id="PHUF01000005">
    <property type="protein sequence ID" value="PKB14108.1"/>
    <property type="molecule type" value="Genomic_DNA"/>
</dbReference>
<evidence type="ECO:0000313" key="7">
    <source>
        <dbReference type="EMBL" id="PKB14108.1"/>
    </source>
</evidence>
<evidence type="ECO:0000256" key="5">
    <source>
        <dbReference type="ARBA" id="ARBA00023204"/>
    </source>
</evidence>
<dbReference type="GO" id="GO:0004519">
    <property type="term" value="F:endonuclease activity"/>
    <property type="evidence" value="ECO:0007669"/>
    <property type="project" value="UniProtKB-KW"/>
</dbReference>
<evidence type="ECO:0000256" key="2">
    <source>
        <dbReference type="ARBA" id="ARBA00022759"/>
    </source>
</evidence>
<evidence type="ECO:0000313" key="8">
    <source>
        <dbReference type="Proteomes" id="UP000232587"/>
    </source>
</evidence>
<evidence type="ECO:0000256" key="1">
    <source>
        <dbReference type="ARBA" id="ARBA00022722"/>
    </source>
</evidence>
<name>A0A2N0H592_9SPHN</name>
<dbReference type="GO" id="GO:0016787">
    <property type="term" value="F:hydrolase activity"/>
    <property type="evidence" value="ECO:0007669"/>
    <property type="project" value="UniProtKB-KW"/>
</dbReference>
<dbReference type="NCBIfam" id="TIGR00632">
    <property type="entry name" value="vsr"/>
    <property type="match status" value="1"/>
</dbReference>
<protein>
    <recommendedName>
        <fullName evidence="6">Very short patch repair endonuclease</fullName>
        <ecNumber evidence="6">3.1.-.-</ecNumber>
    </recommendedName>
</protein>